<dbReference type="Gene3D" id="3.40.50.1820">
    <property type="entry name" value="alpha/beta hydrolase"/>
    <property type="match status" value="1"/>
</dbReference>
<dbReference type="Proteomes" id="UP000318380">
    <property type="component" value="Unassembled WGS sequence"/>
</dbReference>
<dbReference type="AlphaFoldDB" id="A0A561BWV8"/>
<sequence length="292" mass="31130">MSYRAIVSAFDVAYDDLLGRWGVPVEQLEVRGEFGTTHVNACGPLDGPPVVLLAGHGATSAVWFTVAPRLAATHRVYAVDLLGDAGRSVIDSGSGTASGSGRGGAPPRSVVELMSWLTGVLDGLGLDRVTVCGHSYGAWIGLTYALASPERVDRIALIDPTDCFLGLRAGYVARALPMLLRPSVRRFEAFLRWEVGGVQVEPAWIRLAALGTLEDTARPVRPRRPTADALRGLQADLQVVVAGRTRAHDPRKLADAAAEYGADVVWIDDATHHSLPAAHTDELLPVLLKHLG</sequence>
<feature type="domain" description="AB hydrolase-1" evidence="1">
    <location>
        <begin position="50"/>
        <end position="282"/>
    </location>
</feature>
<proteinExistence type="predicted"/>
<organism evidence="2 3">
    <name type="scientific">Kribbella amoyensis</name>
    <dbReference type="NCBI Taxonomy" id="996641"/>
    <lineage>
        <taxon>Bacteria</taxon>
        <taxon>Bacillati</taxon>
        <taxon>Actinomycetota</taxon>
        <taxon>Actinomycetes</taxon>
        <taxon>Propionibacteriales</taxon>
        <taxon>Kribbellaceae</taxon>
        <taxon>Kribbella</taxon>
    </lineage>
</organism>
<comment type="caution">
    <text evidence="2">The sequence shown here is derived from an EMBL/GenBank/DDBJ whole genome shotgun (WGS) entry which is preliminary data.</text>
</comment>
<dbReference type="InterPro" id="IPR050266">
    <property type="entry name" value="AB_hydrolase_sf"/>
</dbReference>
<protein>
    <submittedName>
        <fullName evidence="2">Pimeloyl-ACP methyl ester carboxylesterase</fullName>
    </submittedName>
</protein>
<dbReference type="InterPro" id="IPR029058">
    <property type="entry name" value="AB_hydrolase_fold"/>
</dbReference>
<evidence type="ECO:0000313" key="3">
    <source>
        <dbReference type="Proteomes" id="UP000318380"/>
    </source>
</evidence>
<dbReference type="InterPro" id="IPR000073">
    <property type="entry name" value="AB_hydrolase_1"/>
</dbReference>
<accession>A0A561BWV8</accession>
<gene>
    <name evidence="2" type="ORF">FB561_4536</name>
</gene>
<dbReference type="EMBL" id="VIVK01000001">
    <property type="protein sequence ID" value="TWD83374.1"/>
    <property type="molecule type" value="Genomic_DNA"/>
</dbReference>
<keyword evidence="3" id="KW-1185">Reference proteome</keyword>
<dbReference type="PANTHER" id="PTHR43798:SF33">
    <property type="entry name" value="HYDROLASE, PUTATIVE (AFU_ORTHOLOGUE AFUA_2G14860)-RELATED"/>
    <property type="match status" value="1"/>
</dbReference>
<dbReference type="GO" id="GO:0016020">
    <property type="term" value="C:membrane"/>
    <property type="evidence" value="ECO:0007669"/>
    <property type="project" value="TreeGrafter"/>
</dbReference>
<name>A0A561BWV8_9ACTN</name>
<evidence type="ECO:0000313" key="2">
    <source>
        <dbReference type="EMBL" id="TWD83374.1"/>
    </source>
</evidence>
<dbReference type="GO" id="GO:0003824">
    <property type="term" value="F:catalytic activity"/>
    <property type="evidence" value="ECO:0007669"/>
    <property type="project" value="UniProtKB-ARBA"/>
</dbReference>
<dbReference type="PANTHER" id="PTHR43798">
    <property type="entry name" value="MONOACYLGLYCEROL LIPASE"/>
    <property type="match status" value="1"/>
</dbReference>
<reference evidence="2 3" key="1">
    <citation type="submission" date="2019-06" db="EMBL/GenBank/DDBJ databases">
        <title>Sequencing the genomes of 1000 actinobacteria strains.</title>
        <authorList>
            <person name="Klenk H.-P."/>
        </authorList>
    </citation>
    <scope>NUCLEOTIDE SEQUENCE [LARGE SCALE GENOMIC DNA]</scope>
    <source>
        <strain evidence="2 3">DSM 24683</strain>
    </source>
</reference>
<evidence type="ECO:0000259" key="1">
    <source>
        <dbReference type="Pfam" id="PF12697"/>
    </source>
</evidence>
<dbReference type="Pfam" id="PF12697">
    <property type="entry name" value="Abhydrolase_6"/>
    <property type="match status" value="1"/>
</dbReference>
<dbReference type="SUPFAM" id="SSF53474">
    <property type="entry name" value="alpha/beta-Hydrolases"/>
    <property type="match status" value="1"/>
</dbReference>